<keyword evidence="1" id="KW-0472">Membrane</keyword>
<organism evidence="2">
    <name type="scientific">uncultured Caudovirales phage</name>
    <dbReference type="NCBI Taxonomy" id="2100421"/>
    <lineage>
        <taxon>Viruses</taxon>
        <taxon>Duplodnaviria</taxon>
        <taxon>Heunggongvirae</taxon>
        <taxon>Uroviricota</taxon>
        <taxon>Caudoviricetes</taxon>
        <taxon>Peduoviridae</taxon>
        <taxon>Maltschvirus</taxon>
        <taxon>Maltschvirus maltsch</taxon>
    </lineage>
</organism>
<feature type="transmembrane region" description="Helical" evidence="1">
    <location>
        <begin position="41"/>
        <end position="62"/>
    </location>
</feature>
<dbReference type="EMBL" id="LR796829">
    <property type="protein sequence ID" value="CAB4168710.1"/>
    <property type="molecule type" value="Genomic_DNA"/>
</dbReference>
<dbReference type="EMBL" id="LR796316">
    <property type="protein sequence ID" value="CAB4136170.1"/>
    <property type="molecule type" value="Genomic_DNA"/>
</dbReference>
<name>A0A6J5LT91_9CAUD</name>
<reference evidence="2" key="1">
    <citation type="submission" date="2020-04" db="EMBL/GenBank/DDBJ databases">
        <authorList>
            <person name="Chiriac C."/>
            <person name="Salcher M."/>
            <person name="Ghai R."/>
            <person name="Kavagutti S V."/>
        </authorList>
    </citation>
    <scope>NUCLEOTIDE SEQUENCE</scope>
</reference>
<protein>
    <submittedName>
        <fullName evidence="2">Uncharacterized protein</fullName>
    </submittedName>
</protein>
<keyword evidence="1" id="KW-0812">Transmembrane</keyword>
<evidence type="ECO:0000313" key="2">
    <source>
        <dbReference type="EMBL" id="CAB4136170.1"/>
    </source>
</evidence>
<keyword evidence="1" id="KW-1133">Transmembrane helix</keyword>
<feature type="transmembrane region" description="Helical" evidence="1">
    <location>
        <begin position="14"/>
        <end position="35"/>
    </location>
</feature>
<dbReference type="InterPro" id="IPR055644">
    <property type="entry name" value="DUF7220"/>
</dbReference>
<proteinExistence type="predicted"/>
<dbReference type="Pfam" id="PF23858">
    <property type="entry name" value="DUF7220"/>
    <property type="match status" value="1"/>
</dbReference>
<accession>A0A6J5LT91</accession>
<sequence>MEGQTKKHSALESATNVVTGLIISFLIQLWIYPFLHIPVTLGQNIFITLIFFVASFIRGYVIRRFYNAIQKRKQTSA</sequence>
<evidence type="ECO:0000256" key="1">
    <source>
        <dbReference type="SAM" id="Phobius"/>
    </source>
</evidence>
<gene>
    <name evidence="2" type="ORF">UFOVP302_30</name>
    <name evidence="3" type="ORF">UFOVP579_30</name>
</gene>
<evidence type="ECO:0000313" key="3">
    <source>
        <dbReference type="EMBL" id="CAB4168710.1"/>
    </source>
</evidence>